<dbReference type="GO" id="GO:0000166">
    <property type="term" value="F:nucleotide binding"/>
    <property type="evidence" value="ECO:0007669"/>
    <property type="project" value="UniProtKB-KW"/>
</dbReference>
<evidence type="ECO:0000256" key="7">
    <source>
        <dbReference type="ARBA" id="ARBA00023285"/>
    </source>
</evidence>
<comment type="cofactor">
    <cofactor evidence="2">
        <name>Co(2+)</name>
        <dbReference type="ChEBI" id="CHEBI:48828"/>
    </cofactor>
</comment>
<organism evidence="11 12">
    <name type="scientific">Bacillus bombysepticus str. Wang</name>
    <dbReference type="NCBI Taxonomy" id="1330043"/>
    <lineage>
        <taxon>Bacteria</taxon>
        <taxon>Bacillati</taxon>
        <taxon>Bacillota</taxon>
        <taxon>Bacilli</taxon>
        <taxon>Bacillales</taxon>
        <taxon>Bacillaceae</taxon>
        <taxon>Bacillus</taxon>
        <taxon>Bacillus cereus group</taxon>
    </lineage>
</organism>
<sequence length="391" mass="44599">MPVTNYKTNEIVLNDSESIDYDVILTEGIFDKSNVTIKNYCKDRTFLIVMSPTVFELYGKEINEYFNYHFEDNKFEIITIPTSEKNKNMENILNICKAGKDFGLDRKSLMIAIGGGILMDMVGFAASMYKRKMNYIKIPTTLVGQIDAGIGIKTGINFYESKNFLGSYHPPIAALNDVNLLKTLDKVDILCGLAEIIKMAIVRDEKLFELIENNHKELIEFNFQKNKLVSSEVNQLSILRMLEELHGNLHEHVLARLVDFGHTFSPFIEVYTDYKVPHGIAVALDIAISTEIMYLKDGITKENRDRILNLLFDTGLKIYHEESYETKFMWESLEGILLHRGMDLNLVVPTGIGKATFIKSIDDLNINLLEKALSNLKMIMDANLNKQEVLV</sequence>
<dbReference type="KEGG" id="bby:CY96_27945"/>
<dbReference type="InterPro" id="IPR030963">
    <property type="entry name" value="DHQ_synth_fam"/>
</dbReference>
<comment type="cofactor">
    <cofactor evidence="1">
        <name>NAD(+)</name>
        <dbReference type="ChEBI" id="CHEBI:57540"/>
    </cofactor>
</comment>
<dbReference type="GO" id="GO:0046872">
    <property type="term" value="F:metal ion binding"/>
    <property type="evidence" value="ECO:0007669"/>
    <property type="project" value="UniProtKB-KW"/>
</dbReference>
<dbReference type="Pfam" id="PF24621">
    <property type="entry name" value="DHQS_C"/>
    <property type="match status" value="1"/>
</dbReference>
<dbReference type="Gene3D" id="3.40.50.1970">
    <property type="match status" value="1"/>
</dbReference>
<evidence type="ECO:0000256" key="1">
    <source>
        <dbReference type="ARBA" id="ARBA00001911"/>
    </source>
</evidence>
<evidence type="ECO:0000259" key="10">
    <source>
        <dbReference type="Pfam" id="PF24621"/>
    </source>
</evidence>
<dbReference type="InterPro" id="IPR030960">
    <property type="entry name" value="DHQS/DOIS_N"/>
</dbReference>
<protein>
    <submittedName>
        <fullName evidence="11">3-dehydroquinate synthase</fullName>
    </submittedName>
</protein>
<evidence type="ECO:0000256" key="4">
    <source>
        <dbReference type="ARBA" id="ARBA00022741"/>
    </source>
</evidence>
<name>A0A9W3PTY7_9BACI</name>
<gene>
    <name evidence="11" type="ORF">CY96_27945</name>
</gene>
<accession>A0A9W3PTY7</accession>
<keyword evidence="8" id="KW-1133">Transmembrane helix</keyword>
<feature type="domain" description="3-dehydroquinate synthase N-terminal" evidence="9">
    <location>
        <begin position="78"/>
        <end position="187"/>
    </location>
</feature>
<dbReference type="EMBL" id="CP007513">
    <property type="protein sequence ID" value="AHX21661.1"/>
    <property type="molecule type" value="Genomic_DNA"/>
</dbReference>
<dbReference type="InterPro" id="IPR056179">
    <property type="entry name" value="DHQS_C"/>
</dbReference>
<geneLocation type="plasmid" evidence="11 12">
    <name>pBb</name>
</geneLocation>
<evidence type="ECO:0000256" key="5">
    <source>
        <dbReference type="ARBA" id="ARBA00023027"/>
    </source>
</evidence>
<feature type="domain" description="3-dehydroquinate synthase C-terminal" evidence="10">
    <location>
        <begin position="192"/>
        <end position="321"/>
    </location>
</feature>
<keyword evidence="7" id="KW-0170">Cobalt</keyword>
<evidence type="ECO:0000256" key="8">
    <source>
        <dbReference type="SAM" id="Phobius"/>
    </source>
</evidence>
<keyword evidence="4" id="KW-0547">Nucleotide-binding</keyword>
<proteinExistence type="predicted"/>
<keyword evidence="3" id="KW-0479">Metal-binding</keyword>
<dbReference type="CDD" id="cd08199">
    <property type="entry name" value="EEVS"/>
    <property type="match status" value="1"/>
</dbReference>
<dbReference type="GO" id="GO:0017000">
    <property type="term" value="P:antibiotic biosynthetic process"/>
    <property type="evidence" value="ECO:0007669"/>
    <property type="project" value="InterPro"/>
</dbReference>
<dbReference type="Pfam" id="PF01761">
    <property type="entry name" value="DHQ_synthase"/>
    <property type="match status" value="1"/>
</dbReference>
<keyword evidence="5" id="KW-0520">NAD</keyword>
<dbReference type="GO" id="GO:0003856">
    <property type="term" value="F:3-dehydroquinate synthase activity"/>
    <property type="evidence" value="ECO:0007669"/>
    <property type="project" value="TreeGrafter"/>
</dbReference>
<evidence type="ECO:0000313" key="11">
    <source>
        <dbReference type="EMBL" id="AHX21661.1"/>
    </source>
</evidence>
<dbReference type="InterPro" id="IPR050071">
    <property type="entry name" value="Dehydroquinate_synthase"/>
</dbReference>
<reference evidence="12" key="1">
    <citation type="submission" date="2014-03" db="EMBL/GenBank/DDBJ databases">
        <title>The Complete Genome Sequence of Bacillus bombyseptieus.</title>
        <authorList>
            <person name="Cheng T."/>
            <person name="Lin P."/>
            <person name="Jin S."/>
            <person name="Wu Y."/>
            <person name="Fu B."/>
            <person name="Long R."/>
            <person name="Liu D."/>
            <person name="Guo Y."/>
            <person name="Peng L."/>
            <person name="Xia Q."/>
        </authorList>
    </citation>
    <scope>NUCLEOTIDE SEQUENCE [LARGE SCALE GENOMIC DNA]</scope>
    <source>
        <strain evidence="12">wang</strain>
        <plasmid evidence="12">pBb</plasmid>
    </source>
</reference>
<dbReference type="AlphaFoldDB" id="A0A9W3PTY7"/>
<keyword evidence="11" id="KW-0614">Plasmid</keyword>
<keyword evidence="6" id="KW-0456">Lyase</keyword>
<dbReference type="PANTHER" id="PTHR43622">
    <property type="entry name" value="3-DEHYDROQUINATE SYNTHASE"/>
    <property type="match status" value="1"/>
</dbReference>
<dbReference type="Proteomes" id="UP000031778">
    <property type="component" value="Plasmid pBb"/>
</dbReference>
<keyword evidence="8" id="KW-0812">Transmembrane</keyword>
<keyword evidence="12" id="KW-1185">Reference proteome</keyword>
<dbReference type="GO" id="GO:0009073">
    <property type="term" value="P:aromatic amino acid family biosynthetic process"/>
    <property type="evidence" value="ECO:0007669"/>
    <property type="project" value="InterPro"/>
</dbReference>
<evidence type="ECO:0000256" key="6">
    <source>
        <dbReference type="ARBA" id="ARBA00023239"/>
    </source>
</evidence>
<dbReference type="PIRSF" id="PIRSF001455">
    <property type="entry name" value="DHQ_synth"/>
    <property type="match status" value="1"/>
</dbReference>
<dbReference type="SUPFAM" id="SSF56796">
    <property type="entry name" value="Dehydroquinate synthase-like"/>
    <property type="match status" value="1"/>
</dbReference>
<feature type="transmembrane region" description="Helical" evidence="8">
    <location>
        <begin position="109"/>
        <end position="129"/>
    </location>
</feature>
<evidence type="ECO:0000259" key="9">
    <source>
        <dbReference type="Pfam" id="PF01761"/>
    </source>
</evidence>
<evidence type="ECO:0000313" key="12">
    <source>
        <dbReference type="Proteomes" id="UP000031778"/>
    </source>
</evidence>
<keyword evidence="8" id="KW-0472">Membrane</keyword>
<evidence type="ECO:0000256" key="3">
    <source>
        <dbReference type="ARBA" id="ARBA00022723"/>
    </source>
</evidence>
<evidence type="ECO:0000256" key="2">
    <source>
        <dbReference type="ARBA" id="ARBA00001941"/>
    </source>
</evidence>
<dbReference type="RefSeq" id="WP_050043496.1">
    <property type="nucleotide sequence ID" value="NZ_CP007513.1"/>
</dbReference>
<dbReference type="Gene3D" id="1.20.1090.10">
    <property type="entry name" value="Dehydroquinate synthase-like - alpha domain"/>
    <property type="match status" value="1"/>
</dbReference>
<dbReference type="PANTHER" id="PTHR43622:SF3">
    <property type="entry name" value="2-EPI-5-EPI-VALIOLONE SYNTHASE"/>
    <property type="match status" value="1"/>
</dbReference>
<dbReference type="InterPro" id="IPR035872">
    <property type="entry name" value="EEVS-like"/>
</dbReference>